<evidence type="ECO:0000313" key="1">
    <source>
        <dbReference type="EMBL" id="CAH0371073.1"/>
    </source>
</evidence>
<reference evidence="1" key="1">
    <citation type="submission" date="2021-11" db="EMBL/GenBank/DDBJ databases">
        <authorList>
            <consortium name="Genoscope - CEA"/>
            <person name="William W."/>
        </authorList>
    </citation>
    <scope>NUCLEOTIDE SEQUENCE</scope>
</reference>
<proteinExistence type="predicted"/>
<organism evidence="1 2">
    <name type="scientific">Pelagomonas calceolata</name>
    <dbReference type="NCBI Taxonomy" id="35677"/>
    <lineage>
        <taxon>Eukaryota</taxon>
        <taxon>Sar</taxon>
        <taxon>Stramenopiles</taxon>
        <taxon>Ochrophyta</taxon>
        <taxon>Pelagophyceae</taxon>
        <taxon>Pelagomonadales</taxon>
        <taxon>Pelagomonadaceae</taxon>
        <taxon>Pelagomonas</taxon>
    </lineage>
</organism>
<evidence type="ECO:0000313" key="2">
    <source>
        <dbReference type="Proteomes" id="UP000789595"/>
    </source>
</evidence>
<comment type="caution">
    <text evidence="1">The sequence shown here is derived from an EMBL/GenBank/DDBJ whole genome shotgun (WGS) entry which is preliminary data.</text>
</comment>
<keyword evidence="2" id="KW-1185">Reference proteome</keyword>
<accession>A0A8J2SID3</accession>
<protein>
    <submittedName>
        <fullName evidence="1">Uncharacterized protein</fullName>
    </submittedName>
</protein>
<gene>
    <name evidence="1" type="ORF">PECAL_3P09960</name>
</gene>
<name>A0A8J2SID3_9STRA</name>
<dbReference type="EMBL" id="CAKKNE010000003">
    <property type="protein sequence ID" value="CAH0371073.1"/>
    <property type="molecule type" value="Genomic_DNA"/>
</dbReference>
<dbReference type="AlphaFoldDB" id="A0A8J2SID3"/>
<dbReference type="Proteomes" id="UP000789595">
    <property type="component" value="Unassembled WGS sequence"/>
</dbReference>
<sequence length="224" mass="23405">MKRPCWLRRAVRNRHRHAVEQASRRLRGGHDWAMGGDAPRHLISTQVAASTSPHAALRQAGTWGLGVLADAGAAVPDAPRALVAALAQYPRDGECGASDMAFENAVAAAFRVYARCQDQQLAMAAMGGLPLYLDVAEARPAHATAWALLPDAAARRGLQAALAQVAAARPPPGWAVAVLSGDRSARVARRYGNDMAAARAAAQKAVDEAAVVDAATRNALAALV</sequence>